<accession>A0A1J1HIY9</accession>
<keyword evidence="2" id="KW-1185">Reference proteome</keyword>
<proteinExistence type="predicted"/>
<sequence length="170" mass="19593">MKSLRRYHIIIISHAISVKVSTQEASCWTCVTNSQTFSNQSQNQRRKLLLRLPLIAMSLMCHELSRKSYAKCWKTFFLLSSNKRLHLTIQHRWLAFIIAKIPEAVSLQPGFVLFQDISILIALVPYGGWEKQLILGYNLDKLKIKHSTMRPSIAFTSFALLSNCYEFVAC</sequence>
<reference evidence="1 2" key="1">
    <citation type="submission" date="2015-04" db="EMBL/GenBank/DDBJ databases">
        <authorList>
            <person name="Syromyatnikov M.Y."/>
            <person name="Popov V.N."/>
        </authorList>
    </citation>
    <scope>NUCLEOTIDE SEQUENCE [LARGE SCALE GENOMIC DNA]</scope>
</reference>
<organism evidence="1 2">
    <name type="scientific">Clunio marinus</name>
    <dbReference type="NCBI Taxonomy" id="568069"/>
    <lineage>
        <taxon>Eukaryota</taxon>
        <taxon>Metazoa</taxon>
        <taxon>Ecdysozoa</taxon>
        <taxon>Arthropoda</taxon>
        <taxon>Hexapoda</taxon>
        <taxon>Insecta</taxon>
        <taxon>Pterygota</taxon>
        <taxon>Neoptera</taxon>
        <taxon>Endopterygota</taxon>
        <taxon>Diptera</taxon>
        <taxon>Nematocera</taxon>
        <taxon>Chironomoidea</taxon>
        <taxon>Chironomidae</taxon>
        <taxon>Clunio</taxon>
    </lineage>
</organism>
<dbReference type="Proteomes" id="UP000183832">
    <property type="component" value="Unassembled WGS sequence"/>
</dbReference>
<evidence type="ECO:0000313" key="1">
    <source>
        <dbReference type="EMBL" id="CRK87883.1"/>
    </source>
</evidence>
<protein>
    <submittedName>
        <fullName evidence="1">CLUMA_CG001670, isoform A</fullName>
    </submittedName>
</protein>
<dbReference type="AlphaFoldDB" id="A0A1J1HIY9"/>
<evidence type="ECO:0000313" key="2">
    <source>
        <dbReference type="Proteomes" id="UP000183832"/>
    </source>
</evidence>
<dbReference type="EMBL" id="CVRI01000006">
    <property type="protein sequence ID" value="CRK87883.1"/>
    <property type="molecule type" value="Genomic_DNA"/>
</dbReference>
<name>A0A1J1HIY9_9DIPT</name>
<gene>
    <name evidence="1" type="ORF">CLUMA_CG001670</name>
</gene>